<dbReference type="GO" id="GO:0016616">
    <property type="term" value="F:oxidoreductase activity, acting on the CH-OH group of donors, NAD or NADP as acceptor"/>
    <property type="evidence" value="ECO:0007669"/>
    <property type="project" value="InterPro"/>
</dbReference>
<organism evidence="7 8">
    <name type="scientific">Candidatus Cryptobacteroides faecavium</name>
    <dbReference type="NCBI Taxonomy" id="2840762"/>
    <lineage>
        <taxon>Bacteria</taxon>
        <taxon>Pseudomonadati</taxon>
        <taxon>Bacteroidota</taxon>
        <taxon>Bacteroidia</taxon>
        <taxon>Bacteroidales</taxon>
        <taxon>Candidatus Cryptobacteroides</taxon>
    </lineage>
</organism>
<feature type="domain" description="D-isomer specific 2-hydroxyacid dehydrogenase catalytic" evidence="5">
    <location>
        <begin position="14"/>
        <end position="299"/>
    </location>
</feature>
<dbReference type="SUPFAM" id="SSF51735">
    <property type="entry name" value="NAD(P)-binding Rossmann-fold domains"/>
    <property type="match status" value="1"/>
</dbReference>
<dbReference type="InterPro" id="IPR006140">
    <property type="entry name" value="D-isomer_DH_NAD-bd"/>
</dbReference>
<sequence>MEKFRKIVAIEDVLINEEAVRELHTLADEVEMHYDAPADDAEIIRRIGTADAVLVSFRTRISRNVIESCPGIRYIGMCCTLYGESSCNVDIAAARQHGITVLGVKDYGDEGVVEYAVSELVRFLHGFGDRQWKPERRELTRQKIGIVGLGKTGGMLAGAFRFFGSEVCYFSRTRKPAAEQSGIKYLPLHELLGYCDIVITCLPRNTCLLGKEEFGIMGDGKILMNTSIGPTFDVAALKEWLGANSGSWYFCDGTGMGAIEDELSTVRNVAYTPVVAGKSIQSTGRLSRKALDNIRAFLGEK</sequence>
<keyword evidence="2 4" id="KW-0560">Oxidoreductase</keyword>
<evidence type="ECO:0000256" key="3">
    <source>
        <dbReference type="ARBA" id="ARBA00023027"/>
    </source>
</evidence>
<feature type="domain" description="D-isomer specific 2-hydroxyacid dehydrogenase NAD-binding" evidence="6">
    <location>
        <begin position="130"/>
        <end position="275"/>
    </location>
</feature>
<dbReference type="InterPro" id="IPR050418">
    <property type="entry name" value="D-iso_2-hydroxyacid_DH_PdxB"/>
</dbReference>
<keyword evidence="3" id="KW-0520">NAD</keyword>
<dbReference type="InterPro" id="IPR036291">
    <property type="entry name" value="NAD(P)-bd_dom_sf"/>
</dbReference>
<evidence type="ECO:0000256" key="1">
    <source>
        <dbReference type="ARBA" id="ARBA00005854"/>
    </source>
</evidence>
<dbReference type="PANTHER" id="PTHR43761">
    <property type="entry name" value="D-ISOMER SPECIFIC 2-HYDROXYACID DEHYDROGENASE FAMILY PROTEIN (AFU_ORTHOLOGUE AFUA_1G13630)"/>
    <property type="match status" value="1"/>
</dbReference>
<reference evidence="7" key="1">
    <citation type="submission" date="2020-10" db="EMBL/GenBank/DDBJ databases">
        <authorList>
            <person name="Gilroy R."/>
        </authorList>
    </citation>
    <scope>NUCLEOTIDE SEQUENCE</scope>
    <source>
        <strain evidence="7">B2-22910</strain>
    </source>
</reference>
<dbReference type="InterPro" id="IPR006139">
    <property type="entry name" value="D-isomer_2_OHA_DH_cat_dom"/>
</dbReference>
<evidence type="ECO:0000256" key="4">
    <source>
        <dbReference type="RuleBase" id="RU003719"/>
    </source>
</evidence>
<dbReference type="GO" id="GO:0051287">
    <property type="term" value="F:NAD binding"/>
    <property type="evidence" value="ECO:0007669"/>
    <property type="project" value="InterPro"/>
</dbReference>
<proteinExistence type="inferred from homology"/>
<dbReference type="AlphaFoldDB" id="A0A9D9IDV7"/>
<evidence type="ECO:0000259" key="6">
    <source>
        <dbReference type="Pfam" id="PF02826"/>
    </source>
</evidence>
<dbReference type="Pfam" id="PF02826">
    <property type="entry name" value="2-Hacid_dh_C"/>
    <property type="match status" value="1"/>
</dbReference>
<gene>
    <name evidence="7" type="ORF">IAB82_00875</name>
</gene>
<comment type="similarity">
    <text evidence="1 4">Belongs to the D-isomer specific 2-hydroxyacid dehydrogenase family.</text>
</comment>
<dbReference type="EMBL" id="JADIMB010000006">
    <property type="protein sequence ID" value="MBO8470331.1"/>
    <property type="molecule type" value="Genomic_DNA"/>
</dbReference>
<dbReference type="Proteomes" id="UP000823603">
    <property type="component" value="Unassembled WGS sequence"/>
</dbReference>
<evidence type="ECO:0000256" key="2">
    <source>
        <dbReference type="ARBA" id="ARBA00023002"/>
    </source>
</evidence>
<name>A0A9D9IDV7_9BACT</name>
<protein>
    <submittedName>
        <fullName evidence="7">Dihydrofolate reductase</fullName>
    </submittedName>
</protein>
<dbReference type="SUPFAM" id="SSF52283">
    <property type="entry name" value="Formate/glycerate dehydrogenase catalytic domain-like"/>
    <property type="match status" value="1"/>
</dbReference>
<reference evidence="7" key="2">
    <citation type="journal article" date="2021" name="PeerJ">
        <title>Extensive microbial diversity within the chicken gut microbiome revealed by metagenomics and culture.</title>
        <authorList>
            <person name="Gilroy R."/>
            <person name="Ravi A."/>
            <person name="Getino M."/>
            <person name="Pursley I."/>
            <person name="Horton D.L."/>
            <person name="Alikhan N.F."/>
            <person name="Baker D."/>
            <person name="Gharbi K."/>
            <person name="Hall N."/>
            <person name="Watson M."/>
            <person name="Adriaenssens E.M."/>
            <person name="Foster-Nyarko E."/>
            <person name="Jarju S."/>
            <person name="Secka A."/>
            <person name="Antonio M."/>
            <person name="Oren A."/>
            <person name="Chaudhuri R.R."/>
            <person name="La Ragione R."/>
            <person name="Hildebrand F."/>
            <person name="Pallen M.J."/>
        </authorList>
    </citation>
    <scope>NUCLEOTIDE SEQUENCE</scope>
    <source>
        <strain evidence="7">B2-22910</strain>
    </source>
</reference>
<dbReference type="PANTHER" id="PTHR43761:SF1">
    <property type="entry name" value="D-ISOMER SPECIFIC 2-HYDROXYACID DEHYDROGENASE CATALYTIC DOMAIN-CONTAINING PROTEIN-RELATED"/>
    <property type="match status" value="1"/>
</dbReference>
<evidence type="ECO:0000259" key="5">
    <source>
        <dbReference type="Pfam" id="PF00389"/>
    </source>
</evidence>
<dbReference type="Gene3D" id="3.40.50.720">
    <property type="entry name" value="NAD(P)-binding Rossmann-like Domain"/>
    <property type="match status" value="2"/>
</dbReference>
<comment type="caution">
    <text evidence="7">The sequence shown here is derived from an EMBL/GenBank/DDBJ whole genome shotgun (WGS) entry which is preliminary data.</text>
</comment>
<evidence type="ECO:0000313" key="7">
    <source>
        <dbReference type="EMBL" id="MBO8470331.1"/>
    </source>
</evidence>
<accession>A0A9D9IDV7</accession>
<dbReference type="Pfam" id="PF00389">
    <property type="entry name" value="2-Hacid_dh"/>
    <property type="match status" value="1"/>
</dbReference>
<evidence type="ECO:0000313" key="8">
    <source>
        <dbReference type="Proteomes" id="UP000823603"/>
    </source>
</evidence>